<gene>
    <name evidence="2" type="ORF">I6U51_05690</name>
</gene>
<comment type="caution">
    <text evidence="2">The sequence shown here is derived from an EMBL/GenBank/DDBJ whole genome shotgun (WGS) entry which is preliminary data.</text>
</comment>
<keyword evidence="1" id="KW-0812">Transmembrane</keyword>
<name>A0A934HXI6_9CLOT</name>
<dbReference type="CDD" id="cd21809">
    <property type="entry name" value="ABC-2_lan_permease-like"/>
    <property type="match status" value="1"/>
</dbReference>
<evidence type="ECO:0000313" key="2">
    <source>
        <dbReference type="EMBL" id="MBI6872200.1"/>
    </source>
</evidence>
<feature type="transmembrane region" description="Helical" evidence="1">
    <location>
        <begin position="139"/>
        <end position="159"/>
    </location>
</feature>
<dbReference type="EMBL" id="JAEEGB010000005">
    <property type="protein sequence ID" value="MBI6872200.1"/>
    <property type="molecule type" value="Genomic_DNA"/>
</dbReference>
<proteinExistence type="predicted"/>
<dbReference type="AlphaFoldDB" id="A0A934HXI6"/>
<feature type="transmembrane region" description="Helical" evidence="1">
    <location>
        <begin position="166"/>
        <end position="184"/>
    </location>
</feature>
<feature type="transmembrane region" description="Helical" evidence="1">
    <location>
        <begin position="20"/>
        <end position="38"/>
    </location>
</feature>
<keyword evidence="3" id="KW-1185">Reference proteome</keyword>
<feature type="transmembrane region" description="Helical" evidence="1">
    <location>
        <begin position="204"/>
        <end position="228"/>
    </location>
</feature>
<keyword evidence="1" id="KW-0472">Membrane</keyword>
<sequence length="239" mass="27032">MELLKGELLKLKRLSIFQMAILAPALVLLLGIKFYSFIKVKTPQVTPWEGLAVGSDTIFVGAILPILIMYVVIMMSRIENLNNGWKQLLVMPVKREKIYLTKYLVVLLVLAATLAAYLVEYTITAYLLGAKGIIPVEMFLSIIFIFIALQPFIAILFFLSNRSNSFVLSLGVGMVFILSSMLIVQSSYWKYAPWAYPLALIQGGLSIVTEVLPILIISAFIFISIFFLDMYDFRRRDII</sequence>
<evidence type="ECO:0000256" key="1">
    <source>
        <dbReference type="SAM" id="Phobius"/>
    </source>
</evidence>
<feature type="transmembrane region" description="Helical" evidence="1">
    <location>
        <begin position="58"/>
        <end position="78"/>
    </location>
</feature>
<accession>A0A934HXI6</accession>
<reference evidence="2" key="1">
    <citation type="submission" date="2020-12" db="EMBL/GenBank/DDBJ databases">
        <title>Clostridium thailandense sp. nov., a novel acetogenic bacterium isolated from peat land soil in Thailand.</title>
        <authorList>
            <person name="Chaikitkaew S."/>
            <person name="Birkeland N.K."/>
        </authorList>
    </citation>
    <scope>NUCLEOTIDE SEQUENCE</scope>
    <source>
        <strain evidence="2">DSM 17425</strain>
    </source>
</reference>
<feature type="transmembrane region" description="Helical" evidence="1">
    <location>
        <begin position="99"/>
        <end position="119"/>
    </location>
</feature>
<keyword evidence="1" id="KW-1133">Transmembrane helix</keyword>
<protein>
    <submittedName>
        <fullName evidence="2">ABC transporter permease</fullName>
    </submittedName>
</protein>
<dbReference type="RefSeq" id="WP_211141691.1">
    <property type="nucleotide sequence ID" value="NZ_JAEEGB010000005.1"/>
</dbReference>
<organism evidence="2 3">
    <name type="scientific">Clostridium aciditolerans</name>
    <dbReference type="NCBI Taxonomy" id="339861"/>
    <lineage>
        <taxon>Bacteria</taxon>
        <taxon>Bacillati</taxon>
        <taxon>Bacillota</taxon>
        <taxon>Clostridia</taxon>
        <taxon>Eubacteriales</taxon>
        <taxon>Clostridiaceae</taxon>
        <taxon>Clostridium</taxon>
    </lineage>
</organism>
<dbReference type="Proteomes" id="UP000622687">
    <property type="component" value="Unassembled WGS sequence"/>
</dbReference>
<evidence type="ECO:0000313" key="3">
    <source>
        <dbReference type="Proteomes" id="UP000622687"/>
    </source>
</evidence>
<dbReference type="Pfam" id="PF12730">
    <property type="entry name" value="ABC2_membrane_4"/>
    <property type="match status" value="1"/>
</dbReference>